<feature type="transmembrane region" description="Helical" evidence="1">
    <location>
        <begin position="20"/>
        <end position="39"/>
    </location>
</feature>
<dbReference type="Proteomes" id="UP000219338">
    <property type="component" value="Unassembled WGS sequence"/>
</dbReference>
<evidence type="ECO:0000313" key="3">
    <source>
        <dbReference type="Proteomes" id="UP000219338"/>
    </source>
</evidence>
<reference evidence="3" key="1">
    <citation type="journal article" date="2017" name="Nat. Ecol. Evol.">
        <title>Genome expansion and lineage-specific genetic innovations in the forest pathogenic fungi Armillaria.</title>
        <authorList>
            <person name="Sipos G."/>
            <person name="Prasanna A.N."/>
            <person name="Walter M.C."/>
            <person name="O'Connor E."/>
            <person name="Balint B."/>
            <person name="Krizsan K."/>
            <person name="Kiss B."/>
            <person name="Hess J."/>
            <person name="Varga T."/>
            <person name="Slot J."/>
            <person name="Riley R."/>
            <person name="Boka B."/>
            <person name="Rigling D."/>
            <person name="Barry K."/>
            <person name="Lee J."/>
            <person name="Mihaltcheva S."/>
            <person name="LaButti K."/>
            <person name="Lipzen A."/>
            <person name="Waldron R."/>
            <person name="Moloney N.M."/>
            <person name="Sperisen C."/>
            <person name="Kredics L."/>
            <person name="Vagvoelgyi C."/>
            <person name="Patrignani A."/>
            <person name="Fitzpatrick D."/>
            <person name="Nagy I."/>
            <person name="Doyle S."/>
            <person name="Anderson J.B."/>
            <person name="Grigoriev I.V."/>
            <person name="Gueldener U."/>
            <person name="Muensterkoetter M."/>
            <person name="Nagy L.G."/>
        </authorList>
    </citation>
    <scope>NUCLEOTIDE SEQUENCE [LARGE SCALE GENOMIC DNA]</scope>
    <source>
        <strain evidence="3">C18/9</strain>
    </source>
</reference>
<evidence type="ECO:0000313" key="2">
    <source>
        <dbReference type="EMBL" id="SJL03989.1"/>
    </source>
</evidence>
<keyword evidence="1" id="KW-0812">Transmembrane</keyword>
<keyword evidence="1" id="KW-0472">Membrane</keyword>
<keyword evidence="3" id="KW-1185">Reference proteome</keyword>
<dbReference type="EMBL" id="FUEG01000004">
    <property type="protein sequence ID" value="SJL03989.1"/>
    <property type="molecule type" value="Genomic_DNA"/>
</dbReference>
<dbReference type="OMA" id="RNVYPIY"/>
<feature type="transmembrane region" description="Helical" evidence="1">
    <location>
        <begin position="59"/>
        <end position="80"/>
    </location>
</feature>
<sequence>MDPSPTVPSDAPLLDALKPLLPLFSQYLSFLSGAATTSIRAAQWALSKASYPLFSPLPVFIYAFAPLVIFTQVTLDIVVFTPARTVVSLLEFVYPLYVLVGVACITGLLVGGVGRLLTLRILVWSVDLPLKRRIAG</sequence>
<gene>
    <name evidence="2" type="ORF">ARMOST_07346</name>
</gene>
<name>A0A284R5J1_ARMOS</name>
<dbReference type="AlphaFoldDB" id="A0A284R5J1"/>
<feature type="transmembrane region" description="Helical" evidence="1">
    <location>
        <begin position="92"/>
        <end position="123"/>
    </location>
</feature>
<accession>A0A284R5J1</accession>
<protein>
    <submittedName>
        <fullName evidence="2">Uncharacterized protein</fullName>
    </submittedName>
</protein>
<evidence type="ECO:0000256" key="1">
    <source>
        <dbReference type="SAM" id="Phobius"/>
    </source>
</evidence>
<proteinExistence type="predicted"/>
<organism evidence="2 3">
    <name type="scientific">Armillaria ostoyae</name>
    <name type="common">Armillaria root rot fungus</name>
    <dbReference type="NCBI Taxonomy" id="47428"/>
    <lineage>
        <taxon>Eukaryota</taxon>
        <taxon>Fungi</taxon>
        <taxon>Dikarya</taxon>
        <taxon>Basidiomycota</taxon>
        <taxon>Agaricomycotina</taxon>
        <taxon>Agaricomycetes</taxon>
        <taxon>Agaricomycetidae</taxon>
        <taxon>Agaricales</taxon>
        <taxon>Marasmiineae</taxon>
        <taxon>Physalacriaceae</taxon>
        <taxon>Armillaria</taxon>
    </lineage>
</organism>
<keyword evidence="1" id="KW-1133">Transmembrane helix</keyword>
<dbReference type="OrthoDB" id="3366475at2759"/>